<dbReference type="AlphaFoldDB" id="A0A9W6SUC3"/>
<name>A0A9W6SUC3_9ACTN</name>
<dbReference type="EMBL" id="BSTX01000009">
    <property type="protein sequence ID" value="GLZ82095.1"/>
    <property type="molecule type" value="Genomic_DNA"/>
</dbReference>
<comment type="caution">
    <text evidence="1">The sequence shown here is derived from an EMBL/GenBank/DDBJ whole genome shotgun (WGS) entry which is preliminary data.</text>
</comment>
<sequence length="221" mass="23454">MGSARTRPVRPGPDDARRVAERREHGVLAMQRAVGNRVVTAFLQRQDKGGGGGFPKLTIKGVWVAGEAASAIDVIDINEAAKQVKTKRFIAYATYVKLGGTIAWRANNPGNLRGAPTAIGKAPGAVGTFAVFETMDDGRAAQRALYLNSYGTAKVRAAVMKLTPPSENDTETYLKRLAAAGVDLEKPVAGQIDTLMAAIEANEGMVEGVLIARRPRSALPE</sequence>
<dbReference type="Proteomes" id="UP001165079">
    <property type="component" value="Unassembled WGS sequence"/>
</dbReference>
<reference evidence="1" key="1">
    <citation type="submission" date="2023-03" db="EMBL/GenBank/DDBJ databases">
        <title>Actinorhabdospora filicis NBRC 111898.</title>
        <authorList>
            <person name="Ichikawa N."/>
            <person name="Sato H."/>
            <person name="Tonouchi N."/>
        </authorList>
    </citation>
    <scope>NUCLEOTIDE SEQUENCE</scope>
    <source>
        <strain evidence="1">NBRC 111898</strain>
    </source>
</reference>
<organism evidence="1 2">
    <name type="scientific">Actinorhabdospora filicis</name>
    <dbReference type="NCBI Taxonomy" id="1785913"/>
    <lineage>
        <taxon>Bacteria</taxon>
        <taxon>Bacillati</taxon>
        <taxon>Actinomycetota</taxon>
        <taxon>Actinomycetes</taxon>
        <taxon>Micromonosporales</taxon>
        <taxon>Micromonosporaceae</taxon>
        <taxon>Actinorhabdospora</taxon>
    </lineage>
</organism>
<evidence type="ECO:0000313" key="2">
    <source>
        <dbReference type="Proteomes" id="UP001165079"/>
    </source>
</evidence>
<accession>A0A9W6SUC3</accession>
<protein>
    <submittedName>
        <fullName evidence="1">Uncharacterized protein</fullName>
    </submittedName>
</protein>
<proteinExistence type="predicted"/>
<gene>
    <name evidence="1" type="ORF">Afil01_69020</name>
</gene>
<evidence type="ECO:0000313" key="1">
    <source>
        <dbReference type="EMBL" id="GLZ82095.1"/>
    </source>
</evidence>
<keyword evidence="2" id="KW-1185">Reference proteome</keyword>